<proteinExistence type="predicted"/>
<dbReference type="CDD" id="cd00075">
    <property type="entry name" value="HATPase"/>
    <property type="match status" value="1"/>
</dbReference>
<dbReference type="InterPro" id="IPR035965">
    <property type="entry name" value="PAS-like_dom_sf"/>
</dbReference>
<evidence type="ECO:0000256" key="4">
    <source>
        <dbReference type="ARBA" id="ARBA00022553"/>
    </source>
</evidence>
<evidence type="ECO:0000256" key="7">
    <source>
        <dbReference type="ARBA" id="ARBA00022741"/>
    </source>
</evidence>
<dbReference type="PROSITE" id="PS50109">
    <property type="entry name" value="HIS_KIN"/>
    <property type="match status" value="1"/>
</dbReference>
<dbReference type="Pfam" id="PF08448">
    <property type="entry name" value="PAS_4"/>
    <property type="match status" value="1"/>
</dbReference>
<dbReference type="SUPFAM" id="SSF158472">
    <property type="entry name" value="HAMP domain-like"/>
    <property type="match status" value="1"/>
</dbReference>
<accession>A0A9D1JTT4</accession>
<evidence type="ECO:0000256" key="11">
    <source>
        <dbReference type="ARBA" id="ARBA00023012"/>
    </source>
</evidence>
<dbReference type="InterPro" id="IPR003660">
    <property type="entry name" value="HAMP_dom"/>
</dbReference>
<dbReference type="Gene3D" id="6.10.340.10">
    <property type="match status" value="1"/>
</dbReference>
<dbReference type="SMART" id="SM00091">
    <property type="entry name" value="PAS"/>
    <property type="match status" value="1"/>
</dbReference>
<evidence type="ECO:0000259" key="15">
    <source>
        <dbReference type="PROSITE" id="PS50112"/>
    </source>
</evidence>
<dbReference type="GO" id="GO:0007234">
    <property type="term" value="P:osmosensory signaling via phosphorelay pathway"/>
    <property type="evidence" value="ECO:0007669"/>
    <property type="project" value="TreeGrafter"/>
</dbReference>
<feature type="domain" description="PAS" evidence="15">
    <location>
        <begin position="241"/>
        <end position="277"/>
    </location>
</feature>
<dbReference type="InterPro" id="IPR036890">
    <property type="entry name" value="HATPase_C_sf"/>
</dbReference>
<dbReference type="Pfam" id="PF00512">
    <property type="entry name" value="HisKA"/>
    <property type="match status" value="1"/>
</dbReference>
<evidence type="ECO:0000259" key="14">
    <source>
        <dbReference type="PROSITE" id="PS50109"/>
    </source>
</evidence>
<dbReference type="Gene3D" id="3.30.565.10">
    <property type="entry name" value="Histidine kinase-like ATPase, C-terminal domain"/>
    <property type="match status" value="1"/>
</dbReference>
<dbReference type="GO" id="GO:0030295">
    <property type="term" value="F:protein kinase activator activity"/>
    <property type="evidence" value="ECO:0007669"/>
    <property type="project" value="TreeGrafter"/>
</dbReference>
<feature type="transmembrane region" description="Helical" evidence="13">
    <location>
        <begin position="168"/>
        <end position="190"/>
    </location>
</feature>
<evidence type="ECO:0000313" key="17">
    <source>
        <dbReference type="EMBL" id="HIS64524.1"/>
    </source>
</evidence>
<dbReference type="CDD" id="cd00082">
    <property type="entry name" value="HisKA"/>
    <property type="match status" value="1"/>
</dbReference>
<dbReference type="InterPro" id="IPR036097">
    <property type="entry name" value="HisK_dim/P_sf"/>
</dbReference>
<dbReference type="SUPFAM" id="SSF55785">
    <property type="entry name" value="PYP-like sensor domain (PAS domain)"/>
    <property type="match status" value="1"/>
</dbReference>
<dbReference type="FunFam" id="1.10.287.130:FF:000001">
    <property type="entry name" value="Two-component sensor histidine kinase"/>
    <property type="match status" value="1"/>
</dbReference>
<organism evidence="17 18">
    <name type="scientific">Candidatus Avoscillospira avistercoris</name>
    <dbReference type="NCBI Taxonomy" id="2840707"/>
    <lineage>
        <taxon>Bacteria</taxon>
        <taxon>Bacillati</taxon>
        <taxon>Bacillota</taxon>
        <taxon>Clostridia</taxon>
        <taxon>Eubacteriales</taxon>
        <taxon>Oscillospiraceae</taxon>
        <taxon>Oscillospiraceae incertae sedis</taxon>
        <taxon>Candidatus Avoscillospira</taxon>
    </lineage>
</organism>
<evidence type="ECO:0000256" key="1">
    <source>
        <dbReference type="ARBA" id="ARBA00000085"/>
    </source>
</evidence>
<dbReference type="EMBL" id="DVJJ01000063">
    <property type="protein sequence ID" value="HIS64524.1"/>
    <property type="molecule type" value="Genomic_DNA"/>
</dbReference>
<protein>
    <recommendedName>
        <fullName evidence="3">histidine kinase</fullName>
        <ecNumber evidence="3">2.7.13.3</ecNumber>
    </recommendedName>
</protein>
<dbReference type="PANTHER" id="PTHR42878">
    <property type="entry name" value="TWO-COMPONENT HISTIDINE KINASE"/>
    <property type="match status" value="1"/>
</dbReference>
<dbReference type="PROSITE" id="PS50885">
    <property type="entry name" value="HAMP"/>
    <property type="match status" value="1"/>
</dbReference>
<dbReference type="InterPro" id="IPR050351">
    <property type="entry name" value="BphY/WalK/GraS-like"/>
</dbReference>
<evidence type="ECO:0000256" key="6">
    <source>
        <dbReference type="ARBA" id="ARBA00022692"/>
    </source>
</evidence>
<keyword evidence="10 13" id="KW-1133">Transmembrane helix</keyword>
<evidence type="ECO:0000256" key="3">
    <source>
        <dbReference type="ARBA" id="ARBA00012438"/>
    </source>
</evidence>
<dbReference type="GO" id="GO:0005524">
    <property type="term" value="F:ATP binding"/>
    <property type="evidence" value="ECO:0007669"/>
    <property type="project" value="UniProtKB-KW"/>
</dbReference>
<dbReference type="GO" id="GO:0000155">
    <property type="term" value="F:phosphorelay sensor kinase activity"/>
    <property type="evidence" value="ECO:0007669"/>
    <property type="project" value="InterPro"/>
</dbReference>
<feature type="domain" description="Histidine kinase" evidence="14">
    <location>
        <begin position="358"/>
        <end position="577"/>
    </location>
</feature>
<dbReference type="GO" id="GO:0000156">
    <property type="term" value="F:phosphorelay response regulator activity"/>
    <property type="evidence" value="ECO:0007669"/>
    <property type="project" value="TreeGrafter"/>
</dbReference>
<sequence>MGSIRTKLVLIMMLLILALMTVVGSFLINGVGNFYIDQFYDEMGRTFSQEFIRQLQDTTDEGAEEMKERLMAKAGLGIDIAGRNVYVLDSGGAVLAGSDQTAAVSTTTNLLAALNGQVGQDSSITSPYMDLAVPITGDNASYIVYVLDNKSTVNDLTANVMDIIVQSLIMGMGICLVLSVLLAQILITPLRALSKGTRRVAAGDFSEKLEVTSRDEIGALTRDFNDMSRVLRDTLAAAENERNKLSTLFLHMTDGVVAFDAQGRVIHANPAAVQMLGCDPAKSGGFDEMFGQETQLPQVLDLESPEFVETEKTVGDRSLELFMAPFTTEGSPAGVIVVIHDVTEQRKSEQTRREFVANVSHELRTPLTNVKSYAETMADAAGDLPPELQQQFLSVIINEADRMTRIVQDLLTLSKFDYGKMEMNISRFSFAGAIRDVAEAVAMDARNHGHTLTVDVPDDLPEVNGDRDRIQQVLINVVSNAIKYTPNGGRIELLAGVSGEMVWAKVRDNGIGIPEKDLPRLFERFYRVDKARSRESGGTGLGLSIASEILRQHKGEIAIDSVYGKGTTVTVTLPAADSQA</sequence>
<dbReference type="SUPFAM" id="SSF47384">
    <property type="entry name" value="Homodimeric domain of signal transducing histidine kinase"/>
    <property type="match status" value="1"/>
</dbReference>
<keyword evidence="8" id="KW-0418">Kinase</keyword>
<dbReference type="Pfam" id="PF00672">
    <property type="entry name" value="HAMP"/>
    <property type="match status" value="1"/>
</dbReference>
<dbReference type="SMART" id="SM00388">
    <property type="entry name" value="HisKA"/>
    <property type="match status" value="1"/>
</dbReference>
<dbReference type="CDD" id="cd06225">
    <property type="entry name" value="HAMP"/>
    <property type="match status" value="1"/>
</dbReference>
<dbReference type="SUPFAM" id="SSF55874">
    <property type="entry name" value="ATPase domain of HSP90 chaperone/DNA topoisomerase II/histidine kinase"/>
    <property type="match status" value="1"/>
</dbReference>
<evidence type="ECO:0000256" key="10">
    <source>
        <dbReference type="ARBA" id="ARBA00022989"/>
    </source>
</evidence>
<evidence type="ECO:0000256" key="9">
    <source>
        <dbReference type="ARBA" id="ARBA00022840"/>
    </source>
</evidence>
<dbReference type="Proteomes" id="UP000886741">
    <property type="component" value="Unassembled WGS sequence"/>
</dbReference>
<evidence type="ECO:0000256" key="5">
    <source>
        <dbReference type="ARBA" id="ARBA00022679"/>
    </source>
</evidence>
<dbReference type="SMART" id="SM00304">
    <property type="entry name" value="HAMP"/>
    <property type="match status" value="1"/>
</dbReference>
<dbReference type="InterPro" id="IPR005467">
    <property type="entry name" value="His_kinase_dom"/>
</dbReference>
<keyword evidence="9" id="KW-0067">ATP-binding</keyword>
<dbReference type="Pfam" id="PF02518">
    <property type="entry name" value="HATPase_c"/>
    <property type="match status" value="1"/>
</dbReference>
<dbReference type="InterPro" id="IPR013656">
    <property type="entry name" value="PAS_4"/>
</dbReference>
<feature type="domain" description="HAMP" evidence="16">
    <location>
        <begin position="184"/>
        <end position="236"/>
    </location>
</feature>
<dbReference type="AlphaFoldDB" id="A0A9D1JTT4"/>
<dbReference type="GO" id="GO:0016020">
    <property type="term" value="C:membrane"/>
    <property type="evidence" value="ECO:0007669"/>
    <property type="project" value="UniProtKB-SubCell"/>
</dbReference>
<keyword evidence="6 13" id="KW-0812">Transmembrane</keyword>
<name>A0A9D1JTT4_9FIRM</name>
<keyword evidence="12 13" id="KW-0472">Membrane</keyword>
<dbReference type="InterPro" id="IPR004358">
    <property type="entry name" value="Sig_transdc_His_kin-like_C"/>
</dbReference>
<keyword evidence="5" id="KW-0808">Transferase</keyword>
<dbReference type="SMART" id="SM00387">
    <property type="entry name" value="HATPase_c"/>
    <property type="match status" value="1"/>
</dbReference>
<comment type="subcellular location">
    <subcellularLocation>
        <location evidence="2">Membrane</location>
        <topology evidence="2">Multi-pass membrane protein</topology>
    </subcellularLocation>
</comment>
<dbReference type="Gene3D" id="1.10.287.130">
    <property type="match status" value="1"/>
</dbReference>
<dbReference type="InterPro" id="IPR003594">
    <property type="entry name" value="HATPase_dom"/>
</dbReference>
<dbReference type="InterPro" id="IPR000014">
    <property type="entry name" value="PAS"/>
</dbReference>
<comment type="catalytic activity">
    <reaction evidence="1">
        <text>ATP + protein L-histidine = ADP + protein N-phospho-L-histidine.</text>
        <dbReference type="EC" id="2.7.13.3"/>
    </reaction>
</comment>
<reference evidence="17" key="1">
    <citation type="submission" date="2020-10" db="EMBL/GenBank/DDBJ databases">
        <authorList>
            <person name="Gilroy R."/>
        </authorList>
    </citation>
    <scope>NUCLEOTIDE SEQUENCE</scope>
    <source>
        <strain evidence="17">ChiBcec16-1751</strain>
    </source>
</reference>
<keyword evidence="7" id="KW-0547">Nucleotide-binding</keyword>
<gene>
    <name evidence="17" type="ORF">IAA83_04025</name>
</gene>
<dbReference type="EC" id="2.7.13.3" evidence="3"/>
<dbReference type="PRINTS" id="PR00344">
    <property type="entry name" value="BCTRLSENSOR"/>
</dbReference>
<evidence type="ECO:0000259" key="16">
    <source>
        <dbReference type="PROSITE" id="PS50885"/>
    </source>
</evidence>
<dbReference type="PROSITE" id="PS50112">
    <property type="entry name" value="PAS"/>
    <property type="match status" value="1"/>
</dbReference>
<keyword evidence="4" id="KW-0597">Phosphoprotein</keyword>
<evidence type="ECO:0000256" key="2">
    <source>
        <dbReference type="ARBA" id="ARBA00004141"/>
    </source>
</evidence>
<evidence type="ECO:0000313" key="18">
    <source>
        <dbReference type="Proteomes" id="UP000886741"/>
    </source>
</evidence>
<keyword evidence="11" id="KW-0902">Two-component regulatory system</keyword>
<reference evidence="17" key="2">
    <citation type="journal article" date="2021" name="PeerJ">
        <title>Extensive microbial diversity within the chicken gut microbiome revealed by metagenomics and culture.</title>
        <authorList>
            <person name="Gilroy R."/>
            <person name="Ravi A."/>
            <person name="Getino M."/>
            <person name="Pursley I."/>
            <person name="Horton D.L."/>
            <person name="Alikhan N.F."/>
            <person name="Baker D."/>
            <person name="Gharbi K."/>
            <person name="Hall N."/>
            <person name="Watson M."/>
            <person name="Adriaenssens E.M."/>
            <person name="Foster-Nyarko E."/>
            <person name="Jarju S."/>
            <person name="Secka A."/>
            <person name="Antonio M."/>
            <person name="Oren A."/>
            <person name="Chaudhuri R.R."/>
            <person name="La Ragione R."/>
            <person name="Hildebrand F."/>
            <person name="Pallen M.J."/>
        </authorList>
    </citation>
    <scope>NUCLEOTIDE SEQUENCE</scope>
    <source>
        <strain evidence="17">ChiBcec16-1751</strain>
    </source>
</reference>
<dbReference type="FunFam" id="3.30.565.10:FF:000006">
    <property type="entry name" value="Sensor histidine kinase WalK"/>
    <property type="match status" value="1"/>
</dbReference>
<dbReference type="NCBIfam" id="TIGR00229">
    <property type="entry name" value="sensory_box"/>
    <property type="match status" value="1"/>
</dbReference>
<evidence type="ECO:0000256" key="8">
    <source>
        <dbReference type="ARBA" id="ARBA00022777"/>
    </source>
</evidence>
<evidence type="ECO:0000256" key="13">
    <source>
        <dbReference type="SAM" id="Phobius"/>
    </source>
</evidence>
<evidence type="ECO:0000256" key="12">
    <source>
        <dbReference type="ARBA" id="ARBA00023136"/>
    </source>
</evidence>
<comment type="caution">
    <text evidence="17">The sequence shown here is derived from an EMBL/GenBank/DDBJ whole genome shotgun (WGS) entry which is preliminary data.</text>
</comment>
<dbReference type="Gene3D" id="3.30.450.20">
    <property type="entry name" value="PAS domain"/>
    <property type="match status" value="1"/>
</dbReference>
<dbReference type="CDD" id="cd00130">
    <property type="entry name" value="PAS"/>
    <property type="match status" value="1"/>
</dbReference>
<dbReference type="PANTHER" id="PTHR42878:SF7">
    <property type="entry name" value="SENSOR HISTIDINE KINASE GLRK"/>
    <property type="match status" value="1"/>
</dbReference>
<dbReference type="InterPro" id="IPR003661">
    <property type="entry name" value="HisK_dim/P_dom"/>
</dbReference>